<dbReference type="Proteomes" id="UP000574717">
    <property type="component" value="Unassembled WGS sequence"/>
</dbReference>
<dbReference type="EMBL" id="BLRU01000425">
    <property type="protein sequence ID" value="GFP20429.1"/>
    <property type="molecule type" value="Genomic_DNA"/>
</dbReference>
<evidence type="ECO:0000313" key="1">
    <source>
        <dbReference type="EMBL" id="GFP20429.1"/>
    </source>
</evidence>
<sequence length="36" mass="3850">MAVLETTDLTIRFGGLIAVSKFNISLEGGELVGDWP</sequence>
<comment type="caution">
    <text evidence="1">The sequence shown here is derived from an EMBL/GenBank/DDBJ whole genome shotgun (WGS) entry which is preliminary data.</text>
</comment>
<gene>
    <name evidence="1" type="ORF">HKBW3S03_01931</name>
</gene>
<evidence type="ECO:0008006" key="3">
    <source>
        <dbReference type="Google" id="ProtNLM"/>
    </source>
</evidence>
<proteinExistence type="predicted"/>
<accession>A0A6V8NJD9</accession>
<evidence type="ECO:0000313" key="2">
    <source>
        <dbReference type="Proteomes" id="UP000574717"/>
    </source>
</evidence>
<name>A0A6V8NJD9_9ACTN</name>
<dbReference type="AlphaFoldDB" id="A0A6V8NJD9"/>
<protein>
    <recommendedName>
        <fullName evidence="3">Branched-chain amino acid transport system ATP-binding protein</fullName>
    </recommendedName>
</protein>
<organism evidence="1 2">
    <name type="scientific">Candidatus Hakubella thermalkaliphila</name>
    <dbReference type="NCBI Taxonomy" id="2754717"/>
    <lineage>
        <taxon>Bacteria</taxon>
        <taxon>Bacillati</taxon>
        <taxon>Actinomycetota</taxon>
        <taxon>Actinomycetota incertae sedis</taxon>
        <taxon>Candidatus Hakubellales</taxon>
        <taxon>Candidatus Hakubellaceae</taxon>
        <taxon>Candidatus Hakubella</taxon>
    </lineage>
</organism>
<reference evidence="1 2" key="1">
    <citation type="journal article" date="2020" name="Front. Microbiol.">
        <title>Single-cell genomics of novel Actinobacteria with the Wood-Ljungdahl pathway discovered in a serpentinizing system.</title>
        <authorList>
            <person name="Merino N."/>
            <person name="Kawai M."/>
            <person name="Boyd E.S."/>
            <person name="Colman D.R."/>
            <person name="McGlynn S.E."/>
            <person name="Nealson K.H."/>
            <person name="Kurokawa K."/>
            <person name="Hongoh Y."/>
        </authorList>
    </citation>
    <scope>NUCLEOTIDE SEQUENCE [LARGE SCALE GENOMIC DNA]</scope>
    <source>
        <strain evidence="1 2">S03</strain>
    </source>
</reference>